<keyword evidence="1 3" id="KW-0732">Signal</keyword>
<evidence type="ECO:0000313" key="5">
    <source>
        <dbReference type="Proteomes" id="UP001611251"/>
    </source>
</evidence>
<evidence type="ECO:0000256" key="3">
    <source>
        <dbReference type="SAM" id="SignalP"/>
    </source>
</evidence>
<feature type="region of interest" description="Disordered" evidence="2">
    <location>
        <begin position="23"/>
        <end position="54"/>
    </location>
</feature>
<dbReference type="PANTHER" id="PTHR36571">
    <property type="entry name" value="PROTEIN YGIW"/>
    <property type="match status" value="1"/>
</dbReference>
<feature type="chain" id="PRO_5045184077" evidence="3">
    <location>
        <begin position="20"/>
        <end position="131"/>
    </location>
</feature>
<protein>
    <submittedName>
        <fullName evidence="4">YgiW/YdeI family stress tolerance OB fold protein</fullName>
    </submittedName>
</protein>
<feature type="signal peptide" evidence="3">
    <location>
        <begin position="1"/>
        <end position="19"/>
    </location>
</feature>
<gene>
    <name evidence="4" type="ORF">ABU178_05300</name>
</gene>
<reference evidence="4 5" key="1">
    <citation type="submission" date="2024-08" db="EMBL/GenBank/DDBJ databases">
        <title>Pantoea ronii - a newly identified human opportunistic pathogen.</title>
        <authorList>
            <person name="Keidar-Friedman D."/>
            <person name="Sorek N."/>
            <person name="Leshin-Carmel D."/>
            <person name="Tsur A."/>
            <person name="Amsalem M."/>
            <person name="Tolkach D."/>
            <person name="Brosh-Nissimov T."/>
        </authorList>
    </citation>
    <scope>NUCLEOTIDE SEQUENCE [LARGE SCALE GENOMIC DNA]</scope>
    <source>
        <strain evidence="4 5">AA23256</strain>
    </source>
</reference>
<proteinExistence type="predicted"/>
<dbReference type="Gene3D" id="2.40.50.200">
    <property type="entry name" value="Bacterial OB-fold"/>
    <property type="match status" value="1"/>
</dbReference>
<evidence type="ECO:0000256" key="1">
    <source>
        <dbReference type="ARBA" id="ARBA00022729"/>
    </source>
</evidence>
<dbReference type="Pfam" id="PF04076">
    <property type="entry name" value="BOF"/>
    <property type="match status" value="1"/>
</dbReference>
<dbReference type="PANTHER" id="PTHR36571:SF2">
    <property type="entry name" value="PERIPLASMIC PROTEIN"/>
    <property type="match status" value="1"/>
</dbReference>
<dbReference type="InterPro" id="IPR005220">
    <property type="entry name" value="CarO-like"/>
</dbReference>
<accession>A0ABW7PTI1</accession>
<dbReference type="RefSeq" id="WP_397212697.1">
    <property type="nucleotide sequence ID" value="NZ_JBGFSN010000004.1"/>
</dbReference>
<organism evidence="4 5">
    <name type="scientific">Pantoea osteomyelitidis</name>
    <dbReference type="NCBI Taxonomy" id="3230026"/>
    <lineage>
        <taxon>Bacteria</taxon>
        <taxon>Pseudomonadati</taxon>
        <taxon>Pseudomonadota</taxon>
        <taxon>Gammaproteobacteria</taxon>
        <taxon>Enterobacterales</taxon>
        <taxon>Erwiniaceae</taxon>
        <taxon>Pantoea</taxon>
    </lineage>
</organism>
<evidence type="ECO:0000313" key="4">
    <source>
        <dbReference type="EMBL" id="MFH8133594.1"/>
    </source>
</evidence>
<dbReference type="InterPro" id="IPR036700">
    <property type="entry name" value="BOBF_sf"/>
</dbReference>
<dbReference type="SUPFAM" id="SSF101756">
    <property type="entry name" value="Hypothetical protein YgiW"/>
    <property type="match status" value="1"/>
</dbReference>
<dbReference type="NCBIfam" id="NF033674">
    <property type="entry name" value="stress_OB_fold"/>
    <property type="match status" value="1"/>
</dbReference>
<evidence type="ECO:0000256" key="2">
    <source>
        <dbReference type="SAM" id="MobiDB-lite"/>
    </source>
</evidence>
<comment type="caution">
    <text evidence="4">The sequence shown here is derived from an EMBL/GenBank/DDBJ whole genome shotgun (WGS) entry which is preliminary data.</text>
</comment>
<dbReference type="EMBL" id="JBGFSN010000004">
    <property type="protein sequence ID" value="MFH8133594.1"/>
    <property type="molecule type" value="Genomic_DNA"/>
</dbReference>
<name>A0ABW7PTI1_9GAMM</name>
<sequence length="131" mass="14088">MKKVTLLALSALLSFSALAADEGGFKAGEAPPPPAKQDAGYKGSEDTGQSTIAGIRDSRENAWVTLEGNIIKKESGDRYQFRDKTGTIIIMAPKAVFDGKEYDAQDLVRLSGNVSGKGDNTMLHVKRMEEP</sequence>
<keyword evidence="5" id="KW-1185">Reference proteome</keyword>
<dbReference type="Proteomes" id="UP001611251">
    <property type="component" value="Unassembled WGS sequence"/>
</dbReference>